<dbReference type="Proteomes" id="UP000701341">
    <property type="component" value="Unassembled WGS sequence"/>
</dbReference>
<feature type="compositionally biased region" description="Basic and acidic residues" evidence="1">
    <location>
        <begin position="515"/>
        <end position="527"/>
    </location>
</feature>
<comment type="caution">
    <text evidence="2">The sequence shown here is derived from an EMBL/GenBank/DDBJ whole genome shotgun (WGS) entry which is preliminary data.</text>
</comment>
<dbReference type="Gene3D" id="3.80.10.10">
    <property type="entry name" value="Ribonuclease Inhibitor"/>
    <property type="match status" value="1"/>
</dbReference>
<dbReference type="AlphaFoldDB" id="A0A9P5GBA9"/>
<dbReference type="InterPro" id="IPR032675">
    <property type="entry name" value="LRR_dom_sf"/>
</dbReference>
<reference evidence="2" key="1">
    <citation type="submission" date="2020-02" db="EMBL/GenBank/DDBJ databases">
        <authorList>
            <person name="Lichtner F.J."/>
        </authorList>
    </citation>
    <scope>NUCLEOTIDE SEQUENCE</scope>
    <source>
        <strain evidence="2">G10</strain>
    </source>
</reference>
<keyword evidence="3" id="KW-1185">Reference proteome</keyword>
<evidence type="ECO:0000313" key="2">
    <source>
        <dbReference type="EMBL" id="KAF7515025.1"/>
    </source>
</evidence>
<protein>
    <submittedName>
        <fullName evidence="2">Uncharacterized protein</fullName>
    </submittedName>
</protein>
<name>A0A9P5GBA9_PENCR</name>
<evidence type="ECO:0000256" key="1">
    <source>
        <dbReference type="SAM" id="MobiDB-lite"/>
    </source>
</evidence>
<accession>A0A9P5GBA9</accession>
<dbReference type="SUPFAM" id="SSF52047">
    <property type="entry name" value="RNI-like"/>
    <property type="match status" value="1"/>
</dbReference>
<dbReference type="EMBL" id="JAAOZQ010000215">
    <property type="protein sequence ID" value="KAF7515025.1"/>
    <property type="molecule type" value="Genomic_DNA"/>
</dbReference>
<proteinExistence type="predicted"/>
<gene>
    <name evidence="2" type="ORF">PCG10_004067</name>
</gene>
<feature type="region of interest" description="Disordered" evidence="1">
    <location>
        <begin position="514"/>
        <end position="533"/>
    </location>
</feature>
<dbReference type="OrthoDB" id="3945550at2759"/>
<organism evidence="2 3">
    <name type="scientific">Penicillium crustosum</name>
    <name type="common">Blue mold fungus</name>
    <dbReference type="NCBI Taxonomy" id="36656"/>
    <lineage>
        <taxon>Eukaryota</taxon>
        <taxon>Fungi</taxon>
        <taxon>Dikarya</taxon>
        <taxon>Ascomycota</taxon>
        <taxon>Pezizomycotina</taxon>
        <taxon>Eurotiomycetes</taxon>
        <taxon>Eurotiomycetidae</taxon>
        <taxon>Eurotiales</taxon>
        <taxon>Aspergillaceae</taxon>
        <taxon>Penicillium</taxon>
    </lineage>
</organism>
<evidence type="ECO:0000313" key="3">
    <source>
        <dbReference type="Proteomes" id="UP000701341"/>
    </source>
</evidence>
<sequence>MAMGDIPFPEDDPHFNPVTERLAEGHFFATPKWELLVSLLGKIRHLVELNYAIANTFPRALLEALHQYHPTCKLNIHAFCLTNLMSLDASEMDLIQSPCLHGIRFSPWTKSNDTRPDTYTETIYRIMSIAPNLKHFYVDISQSHYPLSKATPKGKGLDSSVAAFKMGKIKSLSLRFEREKRKILHEASRHTDFSELQSLDLDSVIDDDIPRALASTYSFRNLQNLSVTIDNSLSEEVAELMFTSINPLSYVNIKSHLGPSIIEKILTHHGPTLQGLVLLPGPYARLSAWPPKGGCSTQVLRYAKLCPRLRKLRIETQRTAGGEDEIRLYEAYGQFPSLEFLALDMECTISYQQSNDPKIFGMPAVAEIAFSLILDPALCLAIWDRISSTQKSGRLRKLELCPQTRRKLPSRCIDPQALHTASSLKRSYLVRRRIFDKQELPIIIEIDAASHLPLNSPNKPLRRPLWFEAIPQLDFAFGTVERPMYPLYSNWRSEWLMRPLQRLAVDLLTKRRKRTCEAGDSQRETKQPRTIVQ</sequence>